<sequence>MGYSNTTSLPDSFLYTAAKVSSLYSVLFRSFGSKKTFIILDPSTRYLTRFPTISAGNTTSSSIAS</sequence>
<accession>I3RZ60</accession>
<organism evidence="1">
    <name type="scientific">Lotus japonicus</name>
    <name type="common">Lotus corniculatus var. japonicus</name>
    <dbReference type="NCBI Taxonomy" id="34305"/>
    <lineage>
        <taxon>Eukaryota</taxon>
        <taxon>Viridiplantae</taxon>
        <taxon>Streptophyta</taxon>
        <taxon>Embryophyta</taxon>
        <taxon>Tracheophyta</taxon>
        <taxon>Spermatophyta</taxon>
        <taxon>Magnoliopsida</taxon>
        <taxon>eudicotyledons</taxon>
        <taxon>Gunneridae</taxon>
        <taxon>Pentapetalae</taxon>
        <taxon>rosids</taxon>
        <taxon>fabids</taxon>
        <taxon>Fabales</taxon>
        <taxon>Fabaceae</taxon>
        <taxon>Papilionoideae</taxon>
        <taxon>50 kb inversion clade</taxon>
        <taxon>NPAAA clade</taxon>
        <taxon>Hologalegina</taxon>
        <taxon>robinioid clade</taxon>
        <taxon>Loteae</taxon>
        <taxon>Lotus</taxon>
    </lineage>
</organism>
<dbReference type="AlphaFoldDB" id="I3RZ60"/>
<name>I3RZ60_LOTJA</name>
<evidence type="ECO:0000313" key="1">
    <source>
        <dbReference type="EMBL" id="AFK33302.1"/>
    </source>
</evidence>
<protein>
    <submittedName>
        <fullName evidence="1">Uncharacterized protein</fullName>
    </submittedName>
</protein>
<dbReference type="EMBL" id="BT133507">
    <property type="protein sequence ID" value="AFK33302.1"/>
    <property type="molecule type" value="mRNA"/>
</dbReference>
<proteinExistence type="evidence at transcript level"/>
<reference evidence="1" key="1">
    <citation type="submission" date="2012-05" db="EMBL/GenBank/DDBJ databases">
        <authorList>
            <person name="Krishnakumar V."/>
            <person name="Cheung F."/>
            <person name="Xiao Y."/>
            <person name="Chan A."/>
            <person name="Moskal W.A."/>
            <person name="Town C.D."/>
        </authorList>
    </citation>
    <scope>NUCLEOTIDE SEQUENCE</scope>
</reference>